<reference evidence="2" key="1">
    <citation type="submission" date="2016-10" db="EMBL/GenBank/DDBJ databases">
        <authorList>
            <person name="de Groot N.N."/>
        </authorList>
    </citation>
    <scope>NUCLEOTIDE SEQUENCE [LARGE SCALE GENOMIC DNA]</scope>
    <source>
        <strain evidence="2">CBS 141442</strain>
    </source>
</reference>
<keyword evidence="1" id="KW-1133">Transmembrane helix</keyword>
<evidence type="ECO:0000313" key="2">
    <source>
        <dbReference type="EMBL" id="SGZ55407.1"/>
    </source>
</evidence>
<organism evidence="2 3">
    <name type="scientific">Sungouiella intermedia</name>
    <dbReference type="NCBI Taxonomy" id="45354"/>
    <lineage>
        <taxon>Eukaryota</taxon>
        <taxon>Fungi</taxon>
        <taxon>Dikarya</taxon>
        <taxon>Ascomycota</taxon>
        <taxon>Saccharomycotina</taxon>
        <taxon>Pichiomycetes</taxon>
        <taxon>Metschnikowiaceae</taxon>
        <taxon>Sungouiella</taxon>
    </lineage>
</organism>
<proteinExistence type="predicted"/>
<dbReference type="AlphaFoldDB" id="A0A1L0BVL3"/>
<keyword evidence="1" id="KW-0812">Transmembrane</keyword>
<accession>A0A1L0BVL3</accession>
<gene>
    <name evidence="2" type="ORF">SAMEA4029010_CIC11G00000003239</name>
</gene>
<dbReference type="EMBL" id="LT635760">
    <property type="protein sequence ID" value="SGZ55407.1"/>
    <property type="molecule type" value="Genomic_DNA"/>
</dbReference>
<dbReference type="Proteomes" id="UP000182334">
    <property type="component" value="Chromosome V"/>
</dbReference>
<keyword evidence="3" id="KW-1185">Reference proteome</keyword>
<evidence type="ECO:0000256" key="1">
    <source>
        <dbReference type="SAM" id="Phobius"/>
    </source>
</evidence>
<protein>
    <submittedName>
        <fullName evidence="2">CIC11C00000003239</fullName>
    </submittedName>
</protein>
<sequence>MYVDLAKRSKAAAGISTALVIVVLGLAALVVWRTKIFRRKPEEKKLMTTLSSLRSLVPWQYKTLDPWAEGSPCPRVPSGTSSEVSLNLEKISYPGAAYLVEREEKQNLNPFEC</sequence>
<feature type="transmembrane region" description="Helical" evidence="1">
    <location>
        <begin position="12"/>
        <end position="32"/>
    </location>
</feature>
<evidence type="ECO:0000313" key="3">
    <source>
        <dbReference type="Proteomes" id="UP000182334"/>
    </source>
</evidence>
<keyword evidence="1" id="KW-0472">Membrane</keyword>
<name>A0A1L0BVL3_9ASCO</name>